<dbReference type="Gene3D" id="1.10.760.10">
    <property type="entry name" value="Cytochrome c-like domain"/>
    <property type="match status" value="1"/>
</dbReference>
<evidence type="ECO:0000256" key="2">
    <source>
        <dbReference type="ARBA" id="ARBA00022723"/>
    </source>
</evidence>
<dbReference type="AlphaFoldDB" id="A0A518CC23"/>
<protein>
    <submittedName>
        <fullName evidence="6">Planctomycete cytochrome C</fullName>
    </submittedName>
</protein>
<dbReference type="PROSITE" id="PS51007">
    <property type="entry name" value="CYTC"/>
    <property type="match status" value="1"/>
</dbReference>
<accession>A0A518CC23</accession>
<keyword evidence="2 4" id="KW-0479">Metal-binding</keyword>
<evidence type="ECO:0000313" key="7">
    <source>
        <dbReference type="Proteomes" id="UP000318626"/>
    </source>
</evidence>
<dbReference type="Proteomes" id="UP000318626">
    <property type="component" value="Chromosome"/>
</dbReference>
<keyword evidence="3 4" id="KW-0408">Iron</keyword>
<evidence type="ECO:0000313" key="6">
    <source>
        <dbReference type="EMBL" id="QDU76773.1"/>
    </source>
</evidence>
<dbReference type="InterPro" id="IPR011429">
    <property type="entry name" value="Cyt_c_Planctomycete-type"/>
</dbReference>
<dbReference type="EMBL" id="CP036289">
    <property type="protein sequence ID" value="QDU76773.1"/>
    <property type="molecule type" value="Genomic_DNA"/>
</dbReference>
<evidence type="ECO:0000256" key="4">
    <source>
        <dbReference type="PROSITE-ProRule" id="PRU00433"/>
    </source>
</evidence>
<evidence type="ECO:0000259" key="5">
    <source>
        <dbReference type="PROSITE" id="PS51007"/>
    </source>
</evidence>
<proteinExistence type="predicted"/>
<evidence type="ECO:0000256" key="3">
    <source>
        <dbReference type="ARBA" id="ARBA00023004"/>
    </source>
</evidence>
<dbReference type="InterPro" id="IPR036909">
    <property type="entry name" value="Cyt_c-like_dom_sf"/>
</dbReference>
<dbReference type="GO" id="GO:0009055">
    <property type="term" value="F:electron transfer activity"/>
    <property type="evidence" value="ECO:0007669"/>
    <property type="project" value="InterPro"/>
</dbReference>
<gene>
    <name evidence="6" type="ORF">Pan97_38300</name>
</gene>
<dbReference type="InterPro" id="IPR009056">
    <property type="entry name" value="Cyt_c-like_dom"/>
</dbReference>
<reference evidence="7" key="1">
    <citation type="submission" date="2019-02" db="EMBL/GenBank/DDBJ databases">
        <title>Deep-cultivation of Planctomycetes and their phenomic and genomic characterization uncovers novel biology.</title>
        <authorList>
            <person name="Wiegand S."/>
            <person name="Jogler M."/>
            <person name="Boedeker C."/>
            <person name="Pinto D."/>
            <person name="Vollmers J."/>
            <person name="Rivas-Marin E."/>
            <person name="Kohn T."/>
            <person name="Peeters S.H."/>
            <person name="Heuer A."/>
            <person name="Rast P."/>
            <person name="Oberbeckmann S."/>
            <person name="Bunk B."/>
            <person name="Jeske O."/>
            <person name="Meyerdierks A."/>
            <person name="Storesund J.E."/>
            <person name="Kallscheuer N."/>
            <person name="Luecker S."/>
            <person name="Lage O.M."/>
            <person name="Pohl T."/>
            <person name="Merkel B.J."/>
            <person name="Hornburger P."/>
            <person name="Mueller R.-W."/>
            <person name="Bruemmer F."/>
            <person name="Labrenz M."/>
            <person name="Spormann A.M."/>
            <person name="Op den Camp H."/>
            <person name="Overmann J."/>
            <person name="Amann R."/>
            <person name="Jetten M.S.M."/>
            <person name="Mascher T."/>
            <person name="Medema M.H."/>
            <person name="Devos D.P."/>
            <person name="Kaster A.-K."/>
            <person name="Ovreas L."/>
            <person name="Rohde M."/>
            <person name="Galperin M.Y."/>
            <person name="Jogler C."/>
        </authorList>
    </citation>
    <scope>NUCLEOTIDE SEQUENCE [LARGE SCALE GENOMIC DNA]</scope>
    <source>
        <strain evidence="7">Pan97</strain>
    </source>
</reference>
<dbReference type="KEGG" id="bvo:Pan97_38300"/>
<keyword evidence="7" id="KW-1185">Reference proteome</keyword>
<keyword evidence="1 4" id="KW-0349">Heme</keyword>
<dbReference type="Pfam" id="PF07635">
    <property type="entry name" value="PSCyt1"/>
    <property type="match status" value="1"/>
</dbReference>
<feature type="domain" description="Cytochrome c" evidence="5">
    <location>
        <begin position="43"/>
        <end position="129"/>
    </location>
</feature>
<evidence type="ECO:0000256" key="1">
    <source>
        <dbReference type="ARBA" id="ARBA00022617"/>
    </source>
</evidence>
<dbReference type="RefSeq" id="WP_165698840.1">
    <property type="nucleotide sequence ID" value="NZ_CP036289.1"/>
</dbReference>
<dbReference type="GO" id="GO:0020037">
    <property type="term" value="F:heme binding"/>
    <property type="evidence" value="ECO:0007669"/>
    <property type="project" value="InterPro"/>
</dbReference>
<sequence>MFTIQRFVPVQPCVTLLSTGLAYVLILCGSTISLAAESPDEARLAAKVKEVFRSRCLECHGGSAVQGGVEVMKVAELREMEYAMPGEPDDSLLYQVLTEEDEDARMPLGQPALDADEIALVRKWISAGAKDFPADVASPSDQVKENEKYRDPDYLLEQILKHQRSLPLEDRFFIRYFSSHHLLVGGATRDELQRQRDALFKALNHLSYQKQLVRPEVVNDDIETLFAVDLRKLNWHRTVAKSEDDAEEPRSLDNHDLLILEYPYAVIYEASQTYDSLAQEYLRPSKMIRPVPYVRIDWFCSTATLPPLYHDLLQLPLTLEELEKNLDVDSQDNIDQRIAKRAGMAVSGVSRNNRAVERHPYEHGAYWKSIDYISSKGTDNIFIDPIHLVGTGGEMIFNLPNGMQAYYVADGAGGRLDFAPTSIVTDRLAEDKTVRNGLSCIRCHDRGMKAFQDDVRPAVELISGSGHIDKRSALELYPKHEVMDELVKADQERFLNSVEKLLGHPQDDEPLTPVTKRFLEAPLQLHTVAGELGLSSTDELRVIVRQPRLTGLGLVSLADAGVIRRDMWEDFYDQVITGMGIGIPVISMDGVTRPDYIPSTSTVDVRVSTSRRNNIFSPGDELAIFVENKGSQPVFIEMIGRSFSGKLASILPAGTKLAAGEKRRFPEDGTLKVKPALGREEIIVYAGEKEFPSATIVRGDNVTDRIVHPFYQHEGDGRPKFQHDPRGLIKRTLTIETR</sequence>
<organism evidence="6 7">
    <name type="scientific">Bremerella volcania</name>
    <dbReference type="NCBI Taxonomy" id="2527984"/>
    <lineage>
        <taxon>Bacteria</taxon>
        <taxon>Pseudomonadati</taxon>
        <taxon>Planctomycetota</taxon>
        <taxon>Planctomycetia</taxon>
        <taxon>Pirellulales</taxon>
        <taxon>Pirellulaceae</taxon>
        <taxon>Bremerella</taxon>
    </lineage>
</organism>
<name>A0A518CC23_9BACT</name>
<dbReference type="SUPFAM" id="SSF46626">
    <property type="entry name" value="Cytochrome c"/>
    <property type="match status" value="1"/>
</dbReference>
<dbReference type="GO" id="GO:0046872">
    <property type="term" value="F:metal ion binding"/>
    <property type="evidence" value="ECO:0007669"/>
    <property type="project" value="UniProtKB-KW"/>
</dbReference>